<dbReference type="Pfam" id="PF00126">
    <property type="entry name" value="HTH_1"/>
    <property type="match status" value="1"/>
</dbReference>
<protein>
    <submittedName>
        <fullName evidence="6">LysR family transcriptional regulator</fullName>
    </submittedName>
</protein>
<comment type="similarity">
    <text evidence="1">Belongs to the LysR transcriptional regulatory family.</text>
</comment>
<dbReference type="Gene3D" id="1.10.10.10">
    <property type="entry name" value="Winged helix-like DNA-binding domain superfamily/Winged helix DNA-binding domain"/>
    <property type="match status" value="1"/>
</dbReference>
<evidence type="ECO:0000256" key="4">
    <source>
        <dbReference type="ARBA" id="ARBA00023163"/>
    </source>
</evidence>
<evidence type="ECO:0000313" key="6">
    <source>
        <dbReference type="EMBL" id="MDZ5455882.1"/>
    </source>
</evidence>
<keyword evidence="7" id="KW-1185">Reference proteome</keyword>
<feature type="domain" description="HTH lysR-type" evidence="5">
    <location>
        <begin position="10"/>
        <end position="67"/>
    </location>
</feature>
<keyword evidence="4" id="KW-0804">Transcription</keyword>
<dbReference type="Proteomes" id="UP001293718">
    <property type="component" value="Unassembled WGS sequence"/>
</dbReference>
<name>A0ABU5I9V9_9BURK</name>
<keyword evidence="2" id="KW-0805">Transcription regulation</keyword>
<sequence length="310" mass="34361">MSTSQLPIRFTLRQLQYFATVARTGQISLAATEANITQSTMTAAIAELERVLGTMLFERSRSGVTLTYEGHLFLQHAQTVLEAAADAARHPFRDRSTVSGTLELAASYTVLGYFLMPFIAKFQKLYPDVRIVPVERDREHIEASIEAGDIELAVALTSNLIEPKRLQRRVLARSRRQLWVAANHPLAELSQASLDDVAPYPYILPAVDEGDTAAMRYWSDAGMEPESFVRTTSMEAVREMVALGLGVTILSDMVFRPWSLDGRRIQTVTLKDPIPPMEVGLVWRKGHRLGPVASTLCKYLEVSVGAPGSE</sequence>
<organism evidence="6 7">
    <name type="scientific">Azohydromonas lata</name>
    <dbReference type="NCBI Taxonomy" id="45677"/>
    <lineage>
        <taxon>Bacteria</taxon>
        <taxon>Pseudomonadati</taxon>
        <taxon>Pseudomonadota</taxon>
        <taxon>Betaproteobacteria</taxon>
        <taxon>Burkholderiales</taxon>
        <taxon>Sphaerotilaceae</taxon>
        <taxon>Azohydromonas</taxon>
    </lineage>
</organism>
<evidence type="ECO:0000256" key="3">
    <source>
        <dbReference type="ARBA" id="ARBA00023125"/>
    </source>
</evidence>
<dbReference type="InterPro" id="IPR036390">
    <property type="entry name" value="WH_DNA-bd_sf"/>
</dbReference>
<dbReference type="PROSITE" id="PS50931">
    <property type="entry name" value="HTH_LYSR"/>
    <property type="match status" value="1"/>
</dbReference>
<proteinExistence type="inferred from homology"/>
<dbReference type="PANTHER" id="PTHR30346">
    <property type="entry name" value="TRANSCRIPTIONAL DUAL REGULATOR HCAR-RELATED"/>
    <property type="match status" value="1"/>
</dbReference>
<dbReference type="InterPro" id="IPR005119">
    <property type="entry name" value="LysR_subst-bd"/>
</dbReference>
<evidence type="ECO:0000313" key="7">
    <source>
        <dbReference type="Proteomes" id="UP001293718"/>
    </source>
</evidence>
<dbReference type="RefSeq" id="WP_322464569.1">
    <property type="nucleotide sequence ID" value="NZ_JAXOJX010000004.1"/>
</dbReference>
<evidence type="ECO:0000256" key="2">
    <source>
        <dbReference type="ARBA" id="ARBA00023015"/>
    </source>
</evidence>
<dbReference type="InterPro" id="IPR036388">
    <property type="entry name" value="WH-like_DNA-bd_sf"/>
</dbReference>
<dbReference type="InterPro" id="IPR000847">
    <property type="entry name" value="LysR_HTH_N"/>
</dbReference>
<keyword evidence="3" id="KW-0238">DNA-binding</keyword>
<evidence type="ECO:0000256" key="1">
    <source>
        <dbReference type="ARBA" id="ARBA00009437"/>
    </source>
</evidence>
<dbReference type="SUPFAM" id="SSF53850">
    <property type="entry name" value="Periplasmic binding protein-like II"/>
    <property type="match status" value="1"/>
</dbReference>
<dbReference type="PRINTS" id="PR00039">
    <property type="entry name" value="HTHLYSR"/>
</dbReference>
<accession>A0ABU5I9V9</accession>
<comment type="caution">
    <text evidence="6">The sequence shown here is derived from an EMBL/GenBank/DDBJ whole genome shotgun (WGS) entry which is preliminary data.</text>
</comment>
<dbReference type="EMBL" id="JAXOJX010000004">
    <property type="protein sequence ID" value="MDZ5455882.1"/>
    <property type="molecule type" value="Genomic_DNA"/>
</dbReference>
<dbReference type="PANTHER" id="PTHR30346:SF0">
    <property type="entry name" value="HCA OPERON TRANSCRIPTIONAL ACTIVATOR HCAR"/>
    <property type="match status" value="1"/>
</dbReference>
<reference evidence="6 7" key="1">
    <citation type="submission" date="2023-11" db="EMBL/GenBank/DDBJ databases">
        <title>Draft genome of Azohydromonas lata strain H1 (DSM1123), a polyhydroxyalkanoate producer.</title>
        <authorList>
            <person name="Traversa D."/>
            <person name="D'Addabbo P."/>
            <person name="Pazzani C."/>
            <person name="Manzari C."/>
            <person name="Chiara M."/>
            <person name="Scrascia M."/>
        </authorList>
    </citation>
    <scope>NUCLEOTIDE SEQUENCE [LARGE SCALE GENOMIC DNA]</scope>
    <source>
        <strain evidence="6 7">H1</strain>
    </source>
</reference>
<gene>
    <name evidence="6" type="ORF">SM757_04800</name>
</gene>
<dbReference type="Gene3D" id="3.40.190.10">
    <property type="entry name" value="Periplasmic binding protein-like II"/>
    <property type="match status" value="2"/>
</dbReference>
<dbReference type="SUPFAM" id="SSF46785">
    <property type="entry name" value="Winged helix' DNA-binding domain"/>
    <property type="match status" value="1"/>
</dbReference>
<evidence type="ECO:0000259" key="5">
    <source>
        <dbReference type="PROSITE" id="PS50931"/>
    </source>
</evidence>
<dbReference type="Pfam" id="PF03466">
    <property type="entry name" value="LysR_substrate"/>
    <property type="match status" value="1"/>
</dbReference>